<evidence type="ECO:0000256" key="8">
    <source>
        <dbReference type="ARBA" id="ARBA00023288"/>
    </source>
</evidence>
<evidence type="ECO:0000256" key="13">
    <source>
        <dbReference type="SAM" id="MobiDB-lite"/>
    </source>
</evidence>
<evidence type="ECO:0000256" key="9">
    <source>
        <dbReference type="ARBA" id="ARBA00023315"/>
    </source>
</evidence>
<dbReference type="InterPro" id="IPR033682">
    <property type="entry name" value="PFA4"/>
</dbReference>
<evidence type="ECO:0000256" key="2">
    <source>
        <dbReference type="ARBA" id="ARBA00022679"/>
    </source>
</evidence>
<evidence type="ECO:0000313" key="16">
    <source>
        <dbReference type="Proteomes" id="UP000186303"/>
    </source>
</evidence>
<name>A0A1M8A1M1_MALS4</name>
<comment type="subcellular location">
    <subcellularLocation>
        <location evidence="11">Endoplasmic reticulum membrane</location>
        <topology evidence="11">Multi-pass membrane protein</topology>
    </subcellularLocation>
    <subcellularLocation>
        <location evidence="1">Membrane</location>
        <topology evidence="1">Multi-pass membrane protein</topology>
    </subcellularLocation>
</comment>
<organism evidence="15 16">
    <name type="scientific">Malassezia sympodialis (strain ATCC 42132)</name>
    <name type="common">Atopic eczema-associated yeast</name>
    <dbReference type="NCBI Taxonomy" id="1230383"/>
    <lineage>
        <taxon>Eukaryota</taxon>
        <taxon>Fungi</taxon>
        <taxon>Dikarya</taxon>
        <taxon>Basidiomycota</taxon>
        <taxon>Ustilaginomycotina</taxon>
        <taxon>Malasseziomycetes</taxon>
        <taxon>Malasseziales</taxon>
        <taxon>Malasseziaceae</taxon>
        <taxon>Malassezia</taxon>
    </lineage>
</organism>
<feature type="transmembrane region" description="Helical" evidence="11 12">
    <location>
        <begin position="95"/>
        <end position="117"/>
    </location>
</feature>
<dbReference type="VEuPathDB" id="FungiDB:MSYG_0656"/>
<dbReference type="Proteomes" id="UP000186303">
    <property type="component" value="Chromosome 1"/>
</dbReference>
<comment type="caution">
    <text evidence="11">Lacks conserved residue(s) required for the propagation of feature annotation.</text>
</comment>
<comment type="function">
    <text evidence="11">Mediates the reversible addition of palmitate to target proteins, thereby regulating their membrane association and biological function.</text>
</comment>
<dbReference type="GO" id="GO:0019706">
    <property type="term" value="F:protein-cysteine S-palmitoyltransferase activity"/>
    <property type="evidence" value="ECO:0007669"/>
    <property type="project" value="UniProtKB-UniRule"/>
</dbReference>
<dbReference type="Pfam" id="PF01529">
    <property type="entry name" value="DHHC"/>
    <property type="match status" value="1"/>
</dbReference>
<feature type="active site" description="S-palmitoyl cysteine intermediate" evidence="11">
    <location>
        <position position="170"/>
    </location>
</feature>
<keyword evidence="8 11" id="KW-0449">Lipoprotein</keyword>
<keyword evidence="3 11" id="KW-0812">Transmembrane</keyword>
<reference evidence="16" key="1">
    <citation type="journal article" date="2017" name="Nucleic Acids Res.">
        <title>Proteogenomics produces comprehensive and highly accurate protein-coding gene annotation in a complete genome assembly of Malassezia sympodialis.</title>
        <authorList>
            <person name="Zhu Y."/>
            <person name="Engstroem P.G."/>
            <person name="Tellgren-Roth C."/>
            <person name="Baudo C.D."/>
            <person name="Kennell J.C."/>
            <person name="Sun S."/>
            <person name="Billmyre R.B."/>
            <person name="Schroeder M.S."/>
            <person name="Andersson A."/>
            <person name="Holm T."/>
            <person name="Sigurgeirsson B."/>
            <person name="Wu G."/>
            <person name="Sankaranarayanan S.R."/>
            <person name="Siddharthan R."/>
            <person name="Sanyal K."/>
            <person name="Lundeberg J."/>
            <person name="Nystedt B."/>
            <person name="Boekhout T."/>
            <person name="Dawson T.L. Jr."/>
            <person name="Heitman J."/>
            <person name="Scheynius A."/>
            <person name="Lehtioe J."/>
        </authorList>
    </citation>
    <scope>NUCLEOTIDE SEQUENCE [LARGE SCALE GENOMIC DNA]</scope>
    <source>
        <strain evidence="16">ATCC 42132</strain>
    </source>
</reference>
<feature type="domain" description="Palmitoyltransferase DHHC" evidence="14">
    <location>
        <begin position="138"/>
        <end position="265"/>
    </location>
</feature>
<evidence type="ECO:0000256" key="3">
    <source>
        <dbReference type="ARBA" id="ARBA00022692"/>
    </source>
</evidence>
<dbReference type="OrthoDB" id="331948at2759"/>
<feature type="transmembrane region" description="Helical" evidence="11 12">
    <location>
        <begin position="229"/>
        <end position="251"/>
    </location>
</feature>
<keyword evidence="2 11" id="KW-0808">Transferase</keyword>
<protein>
    <recommendedName>
        <fullName evidence="11">Palmitoyltransferase PFA4</fullName>
        <ecNumber evidence="11">2.3.1.225</ecNumber>
    </recommendedName>
    <alternativeName>
        <fullName evidence="11">Protein S-acyltransferase</fullName>
        <shortName evidence="11">PAT</shortName>
    </alternativeName>
    <alternativeName>
        <fullName evidence="11">Protein fatty acyltransferase 4</fullName>
    </alternativeName>
</protein>
<evidence type="ECO:0000313" key="15">
    <source>
        <dbReference type="EMBL" id="SHO76318.1"/>
    </source>
</evidence>
<feature type="transmembrane region" description="Helical" evidence="11 12">
    <location>
        <begin position="60"/>
        <end position="83"/>
    </location>
</feature>
<keyword evidence="6 11" id="KW-0472">Membrane</keyword>
<dbReference type="EMBL" id="LT671821">
    <property type="protein sequence ID" value="SHO76318.1"/>
    <property type="molecule type" value="Genomic_DNA"/>
</dbReference>
<proteinExistence type="inferred from homology"/>
<dbReference type="GO" id="GO:0005789">
    <property type="term" value="C:endoplasmic reticulum membrane"/>
    <property type="evidence" value="ECO:0007669"/>
    <property type="project" value="UniProtKB-SubCell"/>
</dbReference>
<evidence type="ECO:0000256" key="5">
    <source>
        <dbReference type="ARBA" id="ARBA00022989"/>
    </source>
</evidence>
<dbReference type="InterPro" id="IPR039859">
    <property type="entry name" value="PFA4/ZDH16/20/ERF2-like"/>
</dbReference>
<evidence type="ECO:0000256" key="11">
    <source>
        <dbReference type="HAMAP-Rule" id="MF_03199"/>
    </source>
</evidence>
<feature type="region of interest" description="Disordered" evidence="13">
    <location>
        <begin position="437"/>
        <end position="471"/>
    </location>
</feature>
<dbReference type="PROSITE" id="PS50216">
    <property type="entry name" value="DHHC"/>
    <property type="match status" value="1"/>
</dbReference>
<dbReference type="OMA" id="YLRYIPQ"/>
<feature type="region of interest" description="Disordered" evidence="13">
    <location>
        <begin position="1"/>
        <end position="35"/>
    </location>
</feature>
<dbReference type="PANTHER" id="PTHR12246">
    <property type="entry name" value="PALMITOYLTRANSFERASE ZDHHC16"/>
    <property type="match status" value="1"/>
</dbReference>
<feature type="region of interest" description="Disordered" evidence="13">
    <location>
        <begin position="330"/>
        <end position="354"/>
    </location>
</feature>
<comment type="similarity">
    <text evidence="11">Belongs to the DHHC palmitoyltransferase family. PFA4 subfamily.</text>
</comment>
<comment type="catalytic activity">
    <reaction evidence="10 11 12">
        <text>L-cysteinyl-[protein] + hexadecanoyl-CoA = S-hexadecanoyl-L-cysteinyl-[protein] + CoA</text>
        <dbReference type="Rhea" id="RHEA:36683"/>
        <dbReference type="Rhea" id="RHEA-COMP:10131"/>
        <dbReference type="Rhea" id="RHEA-COMP:11032"/>
        <dbReference type="ChEBI" id="CHEBI:29950"/>
        <dbReference type="ChEBI" id="CHEBI:57287"/>
        <dbReference type="ChEBI" id="CHEBI:57379"/>
        <dbReference type="ChEBI" id="CHEBI:74151"/>
        <dbReference type="EC" id="2.3.1.225"/>
    </reaction>
</comment>
<keyword evidence="5 11" id="KW-1133">Transmembrane helix</keyword>
<gene>
    <name evidence="11" type="primary">PFA4</name>
    <name evidence="15" type="ORF">MSYG_0656</name>
</gene>
<keyword evidence="4 11" id="KW-0256">Endoplasmic reticulum</keyword>
<evidence type="ECO:0000256" key="10">
    <source>
        <dbReference type="ARBA" id="ARBA00048048"/>
    </source>
</evidence>
<keyword evidence="7 11" id="KW-0564">Palmitate</keyword>
<sequence length="471" mass="53196">MTTAAYAAASEGEPLVSPESPLETSAPEDYGPSTDAHVVDAYPGPVPPVRPRAPPRPSEVYWVVAVVALMVFLHITPQIFIMWPYYRKTPSFTAYQLGAVLLVHNLFGIYMYVAYWYCLSADAGGVPMSWHPPSNGDYKRYCYHCRAFKPPRAHHCRVCRRCVLRMDHHCPWIGNCVGHGTYAHFLRYTTVVSLGSWNHLLMITLRVVDFWSVYDLMPRPSTTEAVMIVLNYILCLPPALLVTFLTMYHYVLVCTNTTSIETWEKDRVSRQIRRGQIPYIAFPFDLGCWSNLLQVLGPSPLTWLWPCAEPLQDGTSFPVAGTRPEAQFLWPPKDPRVRRRPVRPTGSAFTYGEEQLNPRLRASHADAPQPQAAAAWHASAPHYPHDEVVYDSYSSASDDDMDDYAPTGHVRVRRGSEGLEVMAPQYSRVLWDEIGAEAFPPGTEPPPEERDPNVEYVPGHEYPHGTFAEYG</sequence>
<evidence type="ECO:0000256" key="12">
    <source>
        <dbReference type="RuleBase" id="RU079119"/>
    </source>
</evidence>
<evidence type="ECO:0000256" key="4">
    <source>
        <dbReference type="ARBA" id="ARBA00022824"/>
    </source>
</evidence>
<dbReference type="InterPro" id="IPR001594">
    <property type="entry name" value="Palmitoyltrfase_DHHC"/>
</dbReference>
<evidence type="ECO:0000259" key="14">
    <source>
        <dbReference type="Pfam" id="PF01529"/>
    </source>
</evidence>
<evidence type="ECO:0000256" key="1">
    <source>
        <dbReference type="ARBA" id="ARBA00004141"/>
    </source>
</evidence>
<keyword evidence="16" id="KW-1185">Reference proteome</keyword>
<dbReference type="HAMAP" id="MF_03199">
    <property type="entry name" value="DHHC_PAT_PFA4"/>
    <property type="match status" value="1"/>
</dbReference>
<dbReference type="AlphaFoldDB" id="A0A1M8A1M1"/>
<accession>A0A1M8A1M1</accession>
<evidence type="ECO:0000256" key="7">
    <source>
        <dbReference type="ARBA" id="ARBA00023139"/>
    </source>
</evidence>
<evidence type="ECO:0000256" key="6">
    <source>
        <dbReference type="ARBA" id="ARBA00023136"/>
    </source>
</evidence>
<keyword evidence="9 11" id="KW-0012">Acyltransferase</keyword>
<dbReference type="EC" id="2.3.1.225" evidence="11"/>
<comment type="domain">
    <text evidence="11 12">The DHHC domain is required for palmitoyltransferase activity.</text>
</comment>